<evidence type="ECO:0000256" key="5">
    <source>
        <dbReference type="ARBA" id="ARBA00022679"/>
    </source>
</evidence>
<evidence type="ECO:0000256" key="6">
    <source>
        <dbReference type="ARBA" id="ARBA00022741"/>
    </source>
</evidence>
<dbReference type="SUPFAM" id="SSF47384">
    <property type="entry name" value="Homodimeric domain of signal transducing histidine kinase"/>
    <property type="match status" value="1"/>
</dbReference>
<dbReference type="InterPro" id="IPR036890">
    <property type="entry name" value="HATPase_C_sf"/>
</dbReference>
<dbReference type="InterPro" id="IPR001610">
    <property type="entry name" value="PAC"/>
</dbReference>
<dbReference type="SMART" id="SM00388">
    <property type="entry name" value="HisKA"/>
    <property type="match status" value="1"/>
</dbReference>
<evidence type="ECO:0000256" key="1">
    <source>
        <dbReference type="ARBA" id="ARBA00000085"/>
    </source>
</evidence>
<dbReference type="NCBIfam" id="TIGR00229">
    <property type="entry name" value="sensory_box"/>
    <property type="match status" value="2"/>
</dbReference>
<dbReference type="Pfam" id="PF12860">
    <property type="entry name" value="PAS_7"/>
    <property type="match status" value="1"/>
</dbReference>
<dbReference type="CDD" id="cd00130">
    <property type="entry name" value="PAS"/>
    <property type="match status" value="2"/>
</dbReference>
<dbReference type="InterPro" id="IPR003594">
    <property type="entry name" value="HATPase_dom"/>
</dbReference>
<dbReference type="Gene3D" id="1.10.287.130">
    <property type="match status" value="1"/>
</dbReference>
<dbReference type="FunFam" id="1.10.287.130:FF:000038">
    <property type="entry name" value="Sensory transduction histidine kinase"/>
    <property type="match status" value="1"/>
</dbReference>
<evidence type="ECO:0000256" key="2">
    <source>
        <dbReference type="ARBA" id="ARBA00004370"/>
    </source>
</evidence>
<keyword evidence="9" id="KW-0902">Two-component regulatory system</keyword>
<dbReference type="Gene3D" id="3.30.450.20">
    <property type="entry name" value="PAS domain"/>
    <property type="match status" value="3"/>
</dbReference>
<dbReference type="SMART" id="SM00086">
    <property type="entry name" value="PAC"/>
    <property type="match status" value="3"/>
</dbReference>
<proteinExistence type="predicted"/>
<sequence>MTTSRNISRSTEKKLLDELRALRLSEQRFRDFTRSTSDWFWELDEKLRFVGMTDGLRRAYGMDDAGIVGKTPWEVAEADAERHPAWRRHREDLLAHRAFRDFRVTRELADGRVRHLRISGVPIFGENGHFYGYRGTTTDETEMVVARERAEHAEERLQSAISALADGFAVFDPEDRLVVFNEPYRRMLDDNSDVIAKGATFEEILRALCGPDGLLRVDGDLEAFVARRMESHRRGQVEVEFELKDGNWVRVRERRAPDGSTVLIISDFTQLKKAALDLEMVSRELEGRVDKRTLELAERNARLAEEIRARAEAESQLRGAERDYRELFENAGVGIYRTSLDGKWLRANPALVALNGYRTEDEFINAVTDIGKEWFVDPDRRRQLLEILNEQGSVTDFTSEVYRHRTGERIWISETARLVRDSRGQPLYYEGTVQDITAQKRIEVALRQAKDEAVMASKSKSEFLAHMSHELRTPLNAILGFTEVMQLKIFGPVGSKQYEEYLDNIQTSGKHLLSLINDLLDLSKIEAGRWDMYEDTVNVAELIDAIVRLTRPSADKRKLHVVTNVPDDLPDLYCDARAVKQIVLNLLSNATKFTPEQGRISITASLRPDESLRITIADTGIGIAEEDLPRVLEPFVQTRTSSMTSTTGTGLGLPLAKSLMEQHGGKLTLASMAGLGTTAIVEFPAYRTRKSDRGNDQVFEVAV</sequence>
<evidence type="ECO:0000313" key="16">
    <source>
        <dbReference type="Proteomes" id="UP001055804"/>
    </source>
</evidence>
<comment type="caution">
    <text evidence="15">The sequence shown here is derived from an EMBL/GenBank/DDBJ whole genome shotgun (WGS) entry which is preliminary data.</text>
</comment>
<dbReference type="SUPFAM" id="SSF55874">
    <property type="entry name" value="ATPase domain of HSP90 chaperone/DNA topoisomerase II/histidine kinase"/>
    <property type="match status" value="1"/>
</dbReference>
<keyword evidence="16" id="KW-1185">Reference proteome</keyword>
<dbReference type="SMART" id="SM00091">
    <property type="entry name" value="PAS"/>
    <property type="match status" value="3"/>
</dbReference>
<dbReference type="InterPro" id="IPR013656">
    <property type="entry name" value="PAS_4"/>
</dbReference>
<evidence type="ECO:0000256" key="9">
    <source>
        <dbReference type="ARBA" id="ARBA00023012"/>
    </source>
</evidence>
<evidence type="ECO:0000256" key="3">
    <source>
        <dbReference type="ARBA" id="ARBA00012438"/>
    </source>
</evidence>
<dbReference type="GO" id="GO:0005524">
    <property type="term" value="F:ATP binding"/>
    <property type="evidence" value="ECO:0007669"/>
    <property type="project" value="UniProtKB-KW"/>
</dbReference>
<keyword evidence="11" id="KW-0175">Coiled coil</keyword>
<dbReference type="PROSITE" id="PS50109">
    <property type="entry name" value="HIS_KIN"/>
    <property type="match status" value="1"/>
</dbReference>
<evidence type="ECO:0000256" key="4">
    <source>
        <dbReference type="ARBA" id="ARBA00022553"/>
    </source>
</evidence>
<evidence type="ECO:0000256" key="10">
    <source>
        <dbReference type="ARBA" id="ARBA00023136"/>
    </source>
</evidence>
<keyword evidence="6" id="KW-0547">Nucleotide-binding</keyword>
<dbReference type="Pfam" id="PF08448">
    <property type="entry name" value="PAS_4"/>
    <property type="match status" value="1"/>
</dbReference>
<dbReference type="SUPFAM" id="SSF55785">
    <property type="entry name" value="PYP-like sensor domain (PAS domain)"/>
    <property type="match status" value="3"/>
</dbReference>
<feature type="domain" description="Histidine kinase" evidence="12">
    <location>
        <begin position="466"/>
        <end position="687"/>
    </location>
</feature>
<dbReference type="InterPro" id="IPR000014">
    <property type="entry name" value="PAS"/>
</dbReference>
<dbReference type="InterPro" id="IPR036097">
    <property type="entry name" value="HisK_dim/P_sf"/>
</dbReference>
<dbReference type="PRINTS" id="PR00344">
    <property type="entry name" value="BCTRLSENSOR"/>
</dbReference>
<dbReference type="GO" id="GO:0006355">
    <property type="term" value="P:regulation of DNA-templated transcription"/>
    <property type="evidence" value="ECO:0007669"/>
    <property type="project" value="InterPro"/>
</dbReference>
<dbReference type="InterPro" id="IPR004358">
    <property type="entry name" value="Sig_transdc_His_kin-like_C"/>
</dbReference>
<dbReference type="AlphaFoldDB" id="A0A9J6PHW7"/>
<dbReference type="Pfam" id="PF00512">
    <property type="entry name" value="HisKA"/>
    <property type="match status" value="1"/>
</dbReference>
<dbReference type="EMBL" id="JAMZFT010000003">
    <property type="protein sequence ID" value="MCP1337408.1"/>
    <property type="molecule type" value="Genomic_DNA"/>
</dbReference>
<dbReference type="PROSITE" id="PS50112">
    <property type="entry name" value="PAS"/>
    <property type="match status" value="1"/>
</dbReference>
<evidence type="ECO:0000259" key="14">
    <source>
        <dbReference type="PROSITE" id="PS50113"/>
    </source>
</evidence>
<dbReference type="GO" id="GO:0005886">
    <property type="term" value="C:plasma membrane"/>
    <property type="evidence" value="ECO:0007669"/>
    <property type="project" value="TreeGrafter"/>
</dbReference>
<keyword evidence="7" id="KW-0418">Kinase</keyword>
<evidence type="ECO:0000256" key="8">
    <source>
        <dbReference type="ARBA" id="ARBA00022840"/>
    </source>
</evidence>
<dbReference type="Pfam" id="PF02518">
    <property type="entry name" value="HATPase_c"/>
    <property type="match status" value="1"/>
</dbReference>
<feature type="domain" description="PAC" evidence="14">
    <location>
        <begin position="98"/>
        <end position="152"/>
    </location>
</feature>
<protein>
    <recommendedName>
        <fullName evidence="3">histidine kinase</fullName>
        <ecNumber evidence="3">2.7.13.3</ecNumber>
    </recommendedName>
</protein>
<gene>
    <name evidence="15" type="ORF">NJQ99_13380</name>
</gene>
<evidence type="ECO:0000259" key="12">
    <source>
        <dbReference type="PROSITE" id="PS50109"/>
    </source>
</evidence>
<dbReference type="CDD" id="cd00082">
    <property type="entry name" value="HisKA"/>
    <property type="match status" value="1"/>
</dbReference>
<feature type="domain" description="PAS" evidence="13">
    <location>
        <begin position="320"/>
        <end position="361"/>
    </location>
</feature>
<dbReference type="InterPro" id="IPR013767">
    <property type="entry name" value="PAS_fold"/>
</dbReference>
<keyword evidence="8" id="KW-0067">ATP-binding</keyword>
<dbReference type="PANTHER" id="PTHR43047">
    <property type="entry name" value="TWO-COMPONENT HISTIDINE PROTEIN KINASE"/>
    <property type="match status" value="1"/>
</dbReference>
<dbReference type="RefSeq" id="WP_269333375.1">
    <property type="nucleotide sequence ID" value="NZ_JAMZFT010000003.1"/>
</dbReference>
<dbReference type="InterPro" id="IPR005467">
    <property type="entry name" value="His_kinase_dom"/>
</dbReference>
<feature type="coiled-coil region" evidence="11">
    <location>
        <begin position="294"/>
        <end position="330"/>
    </location>
</feature>
<evidence type="ECO:0000259" key="13">
    <source>
        <dbReference type="PROSITE" id="PS50112"/>
    </source>
</evidence>
<dbReference type="SMART" id="SM00387">
    <property type="entry name" value="HATPase_c"/>
    <property type="match status" value="1"/>
</dbReference>
<keyword evidence="4" id="KW-0597">Phosphoprotein</keyword>
<dbReference type="PANTHER" id="PTHR43047:SF72">
    <property type="entry name" value="OSMOSENSING HISTIDINE PROTEIN KINASE SLN1"/>
    <property type="match status" value="1"/>
</dbReference>
<evidence type="ECO:0000256" key="7">
    <source>
        <dbReference type="ARBA" id="ARBA00022777"/>
    </source>
</evidence>
<dbReference type="InterPro" id="IPR035965">
    <property type="entry name" value="PAS-like_dom_sf"/>
</dbReference>
<dbReference type="InterPro" id="IPR003661">
    <property type="entry name" value="HisK_dim/P_dom"/>
</dbReference>
<name>A0A9J6PHW7_9PROT</name>
<comment type="catalytic activity">
    <reaction evidence="1">
        <text>ATP + protein L-histidine = ADP + protein N-phospho-L-histidine.</text>
        <dbReference type="EC" id="2.7.13.3"/>
    </reaction>
</comment>
<dbReference type="Gene3D" id="3.30.565.10">
    <property type="entry name" value="Histidine kinase-like ATPase, C-terminal domain"/>
    <property type="match status" value="1"/>
</dbReference>
<dbReference type="EC" id="2.7.13.3" evidence="3"/>
<feature type="domain" description="PAC" evidence="14">
    <location>
        <begin position="395"/>
        <end position="448"/>
    </location>
</feature>
<evidence type="ECO:0000313" key="15">
    <source>
        <dbReference type="EMBL" id="MCP1337408.1"/>
    </source>
</evidence>
<dbReference type="Pfam" id="PF00989">
    <property type="entry name" value="PAS"/>
    <property type="match status" value="1"/>
</dbReference>
<keyword evidence="5" id="KW-0808">Transferase</keyword>
<dbReference type="PROSITE" id="PS50113">
    <property type="entry name" value="PAC"/>
    <property type="match status" value="2"/>
</dbReference>
<reference evidence="15" key="1">
    <citation type="submission" date="2022-06" db="EMBL/GenBank/DDBJ databases">
        <title>Isolation and Genomics of Futiania mangrovii gen. nov., sp. nov., a Rare and Metabolically-versatile member in the Class Alphaproteobacteria.</title>
        <authorList>
            <person name="Liu L."/>
            <person name="Huang W.-C."/>
            <person name="Pan J."/>
            <person name="Li J."/>
            <person name="Huang Y."/>
            <person name="Du H."/>
            <person name="Liu Y."/>
            <person name="Li M."/>
        </authorList>
    </citation>
    <scope>NUCLEOTIDE SEQUENCE</scope>
    <source>
        <strain evidence="15">FT118</strain>
    </source>
</reference>
<keyword evidence="10" id="KW-0472">Membrane</keyword>
<evidence type="ECO:0000256" key="11">
    <source>
        <dbReference type="SAM" id="Coils"/>
    </source>
</evidence>
<dbReference type="InterPro" id="IPR000700">
    <property type="entry name" value="PAS-assoc_C"/>
</dbReference>
<dbReference type="GO" id="GO:0000155">
    <property type="term" value="F:phosphorelay sensor kinase activity"/>
    <property type="evidence" value="ECO:0007669"/>
    <property type="project" value="InterPro"/>
</dbReference>
<accession>A0A9J6PHW7</accession>
<comment type="subcellular location">
    <subcellularLocation>
        <location evidence="2">Membrane</location>
    </subcellularLocation>
</comment>
<dbReference type="GO" id="GO:0009927">
    <property type="term" value="F:histidine phosphotransfer kinase activity"/>
    <property type="evidence" value="ECO:0007669"/>
    <property type="project" value="TreeGrafter"/>
</dbReference>
<organism evidence="15 16">
    <name type="scientific">Futiania mangrovi</name>
    <dbReference type="NCBI Taxonomy" id="2959716"/>
    <lineage>
        <taxon>Bacteria</taxon>
        <taxon>Pseudomonadati</taxon>
        <taxon>Pseudomonadota</taxon>
        <taxon>Alphaproteobacteria</taxon>
        <taxon>Futianiales</taxon>
        <taxon>Futianiaceae</taxon>
        <taxon>Futiania</taxon>
    </lineage>
</organism>
<dbReference type="Proteomes" id="UP001055804">
    <property type="component" value="Unassembled WGS sequence"/>
</dbReference>